<evidence type="ECO:0000256" key="7">
    <source>
        <dbReference type="ARBA" id="ARBA00022741"/>
    </source>
</evidence>
<evidence type="ECO:0000256" key="10">
    <source>
        <dbReference type="ARBA" id="ARBA00023306"/>
    </source>
</evidence>
<reference evidence="14" key="1">
    <citation type="submission" date="2016-10" db="EMBL/GenBank/DDBJ databases">
        <authorList>
            <person name="Varghese N."/>
            <person name="Submissions S."/>
        </authorList>
    </citation>
    <scope>NUCLEOTIDE SEQUENCE [LARGE SCALE GENOMIC DNA]</scope>
    <source>
        <strain evidence="14">DSM 8987</strain>
    </source>
</reference>
<evidence type="ECO:0000313" key="13">
    <source>
        <dbReference type="EMBL" id="SDE18482.1"/>
    </source>
</evidence>
<evidence type="ECO:0000256" key="3">
    <source>
        <dbReference type="ARBA" id="ARBA00020019"/>
    </source>
</evidence>
<dbReference type="Pfam" id="PF00005">
    <property type="entry name" value="ABC_tran"/>
    <property type="match status" value="1"/>
</dbReference>
<keyword evidence="14" id="KW-1185">Reference proteome</keyword>
<dbReference type="GO" id="GO:0016887">
    <property type="term" value="F:ATP hydrolysis activity"/>
    <property type="evidence" value="ECO:0007669"/>
    <property type="project" value="InterPro"/>
</dbReference>
<accession>A0A1G7AUT6</accession>
<name>A0A1G7AUT6_9BACT</name>
<dbReference type="GO" id="GO:0051301">
    <property type="term" value="P:cell division"/>
    <property type="evidence" value="ECO:0007669"/>
    <property type="project" value="UniProtKB-UniRule"/>
</dbReference>
<keyword evidence="9 11" id="KW-0472">Membrane</keyword>
<protein>
    <recommendedName>
        <fullName evidence="3 11">Cell division ATP-binding protein FtsE</fullName>
    </recommendedName>
</protein>
<dbReference type="InterPro" id="IPR017871">
    <property type="entry name" value="ABC_transporter-like_CS"/>
</dbReference>
<keyword evidence="5 11" id="KW-1003">Cell membrane</keyword>
<evidence type="ECO:0000256" key="11">
    <source>
        <dbReference type="RuleBase" id="RU365094"/>
    </source>
</evidence>
<dbReference type="InterPro" id="IPR005286">
    <property type="entry name" value="Cell_div_FtsE"/>
</dbReference>
<dbReference type="InterPro" id="IPR015854">
    <property type="entry name" value="ABC_transpr_LolD-like"/>
</dbReference>
<keyword evidence="8 11" id="KW-0067">ATP-binding</keyword>
<evidence type="ECO:0000256" key="2">
    <source>
        <dbReference type="ARBA" id="ARBA00005417"/>
    </source>
</evidence>
<dbReference type="InterPro" id="IPR017911">
    <property type="entry name" value="MacB-like_ATP-bd"/>
</dbReference>
<comment type="subcellular location">
    <subcellularLocation>
        <location evidence="11">Cell membrane</location>
        <topology evidence="11">Peripheral membrane protein</topology>
        <orientation evidence="11">Cytoplasmic side</orientation>
    </subcellularLocation>
</comment>
<dbReference type="CDD" id="cd03255">
    <property type="entry name" value="ABC_MJ0796_LolCDE_FtsE"/>
    <property type="match status" value="1"/>
</dbReference>
<dbReference type="SUPFAM" id="SSF52540">
    <property type="entry name" value="P-loop containing nucleoside triphosphate hydrolases"/>
    <property type="match status" value="1"/>
</dbReference>
<dbReference type="PANTHER" id="PTHR24220">
    <property type="entry name" value="IMPORT ATP-BINDING PROTEIN"/>
    <property type="match status" value="1"/>
</dbReference>
<sequence length="231" mass="26006">MIQLCNIGKVYANGAPALHDVSLKIPAGDFVCLTGASGAGKSTLLRLLYCAERPSRGQILLGERNITRLRPRQIALLRRQIGFVFQDFKLLLKRSVFENVALPLQVQGLDRQTIHSRVYKMLQYVGLEYKLQRTPLELSGGEQQRVAIARAMIGQPRLLLADEPTGNLDNELAGEIMEMFERINLLGTTVLIASHDRELAQRFVRRTIVLKDGHILSDQRLAQARPQNRED</sequence>
<dbReference type="RefSeq" id="WP_092077393.1">
    <property type="nucleotide sequence ID" value="NZ_CALFZY010000012.1"/>
</dbReference>
<dbReference type="EMBL" id="FNAQ01000004">
    <property type="protein sequence ID" value="SDE18482.1"/>
    <property type="molecule type" value="Genomic_DNA"/>
</dbReference>
<gene>
    <name evidence="11" type="primary">ftsE</name>
    <name evidence="13" type="ORF">SAMN05661003_104206</name>
</gene>
<dbReference type="Proteomes" id="UP000243205">
    <property type="component" value="Unassembled WGS sequence"/>
</dbReference>
<keyword evidence="10 11" id="KW-0131">Cell cycle</keyword>
<dbReference type="InterPro" id="IPR003593">
    <property type="entry name" value="AAA+_ATPase"/>
</dbReference>
<dbReference type="Gene3D" id="3.40.50.300">
    <property type="entry name" value="P-loop containing nucleotide triphosphate hydrolases"/>
    <property type="match status" value="1"/>
</dbReference>
<dbReference type="STRING" id="57664.SAMN05661003_104206"/>
<evidence type="ECO:0000256" key="1">
    <source>
        <dbReference type="ARBA" id="ARBA00002579"/>
    </source>
</evidence>
<evidence type="ECO:0000256" key="4">
    <source>
        <dbReference type="ARBA" id="ARBA00022448"/>
    </source>
</evidence>
<evidence type="ECO:0000313" key="14">
    <source>
        <dbReference type="Proteomes" id="UP000243205"/>
    </source>
</evidence>
<evidence type="ECO:0000259" key="12">
    <source>
        <dbReference type="PROSITE" id="PS50893"/>
    </source>
</evidence>
<evidence type="ECO:0000256" key="5">
    <source>
        <dbReference type="ARBA" id="ARBA00022475"/>
    </source>
</evidence>
<evidence type="ECO:0000256" key="8">
    <source>
        <dbReference type="ARBA" id="ARBA00022840"/>
    </source>
</evidence>
<evidence type="ECO:0000256" key="9">
    <source>
        <dbReference type="ARBA" id="ARBA00023136"/>
    </source>
</evidence>
<comment type="function">
    <text evidence="1">Part of the ABC transporter FtsEX involved in cellular division. Important for assembly or stability of the septal ring.</text>
</comment>
<dbReference type="GO" id="GO:0005886">
    <property type="term" value="C:plasma membrane"/>
    <property type="evidence" value="ECO:0007669"/>
    <property type="project" value="UniProtKB-SubCell"/>
</dbReference>
<keyword evidence="6 11" id="KW-0132">Cell division</keyword>
<comment type="similarity">
    <text evidence="2 11">Belongs to the ABC transporter superfamily.</text>
</comment>
<dbReference type="InterPro" id="IPR027417">
    <property type="entry name" value="P-loop_NTPase"/>
</dbReference>
<evidence type="ECO:0000256" key="6">
    <source>
        <dbReference type="ARBA" id="ARBA00022618"/>
    </source>
</evidence>
<dbReference type="PROSITE" id="PS50893">
    <property type="entry name" value="ABC_TRANSPORTER_2"/>
    <property type="match status" value="1"/>
</dbReference>
<proteinExistence type="inferred from homology"/>
<dbReference type="AlphaFoldDB" id="A0A1G7AUT6"/>
<dbReference type="GO" id="GO:0022857">
    <property type="term" value="F:transmembrane transporter activity"/>
    <property type="evidence" value="ECO:0007669"/>
    <property type="project" value="TreeGrafter"/>
</dbReference>
<comment type="subunit">
    <text evidence="11">Homodimer. Forms a membrane-associated complex with FtsX.</text>
</comment>
<keyword evidence="7 11" id="KW-0547">Nucleotide-binding</keyword>
<feature type="domain" description="ABC transporter" evidence="12">
    <location>
        <begin position="2"/>
        <end position="231"/>
    </location>
</feature>
<dbReference type="GO" id="GO:0005524">
    <property type="term" value="F:ATP binding"/>
    <property type="evidence" value="ECO:0007669"/>
    <property type="project" value="UniProtKB-UniRule"/>
</dbReference>
<dbReference type="PANTHER" id="PTHR24220:SF470">
    <property type="entry name" value="CELL DIVISION ATP-BINDING PROTEIN FTSE"/>
    <property type="match status" value="1"/>
</dbReference>
<dbReference type="PROSITE" id="PS00211">
    <property type="entry name" value="ABC_TRANSPORTER_1"/>
    <property type="match status" value="1"/>
</dbReference>
<dbReference type="NCBIfam" id="TIGR02673">
    <property type="entry name" value="FtsE"/>
    <property type="match status" value="1"/>
</dbReference>
<keyword evidence="4" id="KW-0813">Transport</keyword>
<dbReference type="FunFam" id="3.40.50.300:FF:000056">
    <property type="entry name" value="Cell division ATP-binding protein FtsE"/>
    <property type="match status" value="1"/>
</dbReference>
<dbReference type="SMART" id="SM00382">
    <property type="entry name" value="AAA"/>
    <property type="match status" value="1"/>
</dbReference>
<organism evidence="13 14">
    <name type="scientific">Desulfuromonas thiophila</name>
    <dbReference type="NCBI Taxonomy" id="57664"/>
    <lineage>
        <taxon>Bacteria</taxon>
        <taxon>Pseudomonadati</taxon>
        <taxon>Thermodesulfobacteriota</taxon>
        <taxon>Desulfuromonadia</taxon>
        <taxon>Desulfuromonadales</taxon>
        <taxon>Desulfuromonadaceae</taxon>
        <taxon>Desulfuromonas</taxon>
    </lineage>
</organism>
<dbReference type="OrthoDB" id="9809450at2"/>
<dbReference type="InterPro" id="IPR003439">
    <property type="entry name" value="ABC_transporter-like_ATP-bd"/>
</dbReference>